<feature type="domain" description="HTH LytTR-type" evidence="3">
    <location>
        <begin position="127"/>
        <end position="193"/>
    </location>
</feature>
<dbReference type="InterPro" id="IPR046947">
    <property type="entry name" value="LytR-like"/>
</dbReference>
<gene>
    <name evidence="4" type="ORF">CRDW_11440</name>
</gene>
<keyword evidence="1" id="KW-0597">Phosphoprotein</keyword>
<dbReference type="PANTHER" id="PTHR37299">
    <property type="entry name" value="TRANSCRIPTIONAL REGULATOR-RELATED"/>
    <property type="match status" value="1"/>
</dbReference>
<dbReference type="Pfam" id="PF04397">
    <property type="entry name" value="LytTR"/>
    <property type="match status" value="1"/>
</dbReference>
<name>A0ABM8K7T5_9FLAO</name>
<dbReference type="Gene3D" id="2.40.50.1020">
    <property type="entry name" value="LytTr DNA-binding domain"/>
    <property type="match status" value="1"/>
</dbReference>
<dbReference type="EMBL" id="AP029022">
    <property type="protein sequence ID" value="BEV03770.1"/>
    <property type="molecule type" value="Genomic_DNA"/>
</dbReference>
<dbReference type="RefSeq" id="WP_338614603.1">
    <property type="nucleotide sequence ID" value="NZ_AP029022.1"/>
</dbReference>
<dbReference type="InterPro" id="IPR007492">
    <property type="entry name" value="LytTR_DNA-bd_dom"/>
</dbReference>
<dbReference type="Proteomes" id="UP001380186">
    <property type="component" value="Chromosome"/>
</dbReference>
<protein>
    <submittedName>
        <fullName evidence="4">Response regulator transcription factor</fullName>
    </submittedName>
</protein>
<evidence type="ECO:0000313" key="4">
    <source>
        <dbReference type="EMBL" id="BEV03770.1"/>
    </source>
</evidence>
<evidence type="ECO:0000259" key="2">
    <source>
        <dbReference type="PROSITE" id="PS50110"/>
    </source>
</evidence>
<feature type="domain" description="Response regulatory" evidence="2">
    <location>
        <begin position="6"/>
        <end position="119"/>
    </location>
</feature>
<dbReference type="PROSITE" id="PS50930">
    <property type="entry name" value="HTH_LYTTR"/>
    <property type="match status" value="1"/>
</dbReference>
<organism evidence="4 5">
    <name type="scientific">Chryseobacterium gambrini</name>
    <dbReference type="NCBI Taxonomy" id="373672"/>
    <lineage>
        <taxon>Bacteria</taxon>
        <taxon>Pseudomonadati</taxon>
        <taxon>Bacteroidota</taxon>
        <taxon>Flavobacteriia</taxon>
        <taxon>Flavobacteriales</taxon>
        <taxon>Weeksellaceae</taxon>
        <taxon>Chryseobacterium group</taxon>
        <taxon>Chryseobacterium</taxon>
    </lineage>
</organism>
<proteinExistence type="predicted"/>
<dbReference type="InterPro" id="IPR011006">
    <property type="entry name" value="CheY-like_superfamily"/>
</dbReference>
<dbReference type="PROSITE" id="PS50110">
    <property type="entry name" value="RESPONSE_REGULATORY"/>
    <property type="match status" value="1"/>
</dbReference>
<dbReference type="PANTHER" id="PTHR37299:SF1">
    <property type="entry name" value="STAGE 0 SPORULATION PROTEIN A HOMOLOG"/>
    <property type="match status" value="1"/>
</dbReference>
<dbReference type="InterPro" id="IPR001789">
    <property type="entry name" value="Sig_transdc_resp-reg_receiver"/>
</dbReference>
<dbReference type="SMART" id="SM00448">
    <property type="entry name" value="REC"/>
    <property type="match status" value="1"/>
</dbReference>
<evidence type="ECO:0000313" key="5">
    <source>
        <dbReference type="Proteomes" id="UP001380186"/>
    </source>
</evidence>
<sequence>MNSKARILIVEDEVLIADFIYESITEEKDLTVEIAYTEEEALEKFKSFSPDIILMDINIDGIDKGIELAEKRNKNAKIIFITAQNDEKTVEKAIKVKPETYLTKPVKKVDILAAIRIVLLKKSSDYIILKDGYENIKILKSDIIFIKSDKNYIDIHTVSKKYTFRISLENFAEILNDTNFQRVHRCYIINIKKAVKKTRLSVFVENYEIPLSRNIIFDLDFEE</sequence>
<keyword evidence="5" id="KW-1185">Reference proteome</keyword>
<dbReference type="Gene3D" id="3.40.50.2300">
    <property type="match status" value="1"/>
</dbReference>
<evidence type="ECO:0000259" key="3">
    <source>
        <dbReference type="PROSITE" id="PS50930"/>
    </source>
</evidence>
<feature type="modified residue" description="4-aspartylphosphate" evidence="1">
    <location>
        <position position="56"/>
    </location>
</feature>
<dbReference type="SUPFAM" id="SSF52172">
    <property type="entry name" value="CheY-like"/>
    <property type="match status" value="1"/>
</dbReference>
<evidence type="ECO:0000256" key="1">
    <source>
        <dbReference type="PROSITE-ProRule" id="PRU00169"/>
    </source>
</evidence>
<dbReference type="SMART" id="SM00850">
    <property type="entry name" value="LytTR"/>
    <property type="match status" value="1"/>
</dbReference>
<reference evidence="4 5" key="1">
    <citation type="journal article" date="2020" name="Microbes Environ.">
        <title>Synthetic bacterial community of duckweed: a simple and stable system to study plant-microbe interactions.</title>
        <authorList>
            <person name="Ishizawa H."/>
            <person name="Tada M."/>
            <person name="Kuroda M."/>
            <person name="Inoue D."/>
            <person name="Futamata H."/>
            <person name="Ike M."/>
        </authorList>
    </citation>
    <scope>NUCLEOTIDE SEQUENCE [LARGE SCALE GENOMIC DNA]</scope>
    <source>
        <strain evidence="4 5">DW100</strain>
    </source>
</reference>
<dbReference type="Pfam" id="PF00072">
    <property type="entry name" value="Response_reg"/>
    <property type="match status" value="1"/>
</dbReference>
<accession>A0ABM8K7T5</accession>